<dbReference type="PANTHER" id="PTHR40079:SF4">
    <property type="entry name" value="GH26 DOMAIN-CONTAINING PROTEIN-RELATED"/>
    <property type="match status" value="1"/>
</dbReference>
<protein>
    <recommendedName>
        <fullName evidence="6">GH26 domain-containing protein</fullName>
    </recommendedName>
</protein>
<keyword evidence="5" id="KW-0732">Signal</keyword>
<feature type="domain" description="GH26" evidence="6">
    <location>
        <begin position="138"/>
        <end position="447"/>
    </location>
</feature>
<feature type="signal peptide" evidence="5">
    <location>
        <begin position="1"/>
        <end position="38"/>
    </location>
</feature>
<feature type="chain" id="PRO_5013110576" description="GH26 domain-containing protein" evidence="5">
    <location>
        <begin position="39"/>
        <end position="548"/>
    </location>
</feature>
<dbReference type="GO" id="GO:0016985">
    <property type="term" value="F:mannan endo-1,4-beta-mannosidase activity"/>
    <property type="evidence" value="ECO:0007669"/>
    <property type="project" value="InterPro"/>
</dbReference>
<dbReference type="Pfam" id="PF17957">
    <property type="entry name" value="Big_7"/>
    <property type="match status" value="1"/>
</dbReference>
<gene>
    <name evidence="7" type="ORF">SAMN02745138_00244</name>
</gene>
<feature type="active site" description="Proton donor" evidence="4">
    <location>
        <position position="257"/>
    </location>
</feature>
<dbReference type="InterPro" id="IPR013783">
    <property type="entry name" value="Ig-like_fold"/>
</dbReference>
<evidence type="ECO:0000256" key="3">
    <source>
        <dbReference type="ARBA" id="ARBA00023295"/>
    </source>
</evidence>
<evidence type="ECO:0000256" key="5">
    <source>
        <dbReference type="SAM" id="SignalP"/>
    </source>
</evidence>
<dbReference type="Proteomes" id="UP000183975">
    <property type="component" value="Unassembled WGS sequence"/>
</dbReference>
<comment type="similarity">
    <text evidence="1 4">Belongs to the glycosyl hydrolase 26 family.</text>
</comment>
<reference evidence="7 8" key="1">
    <citation type="submission" date="2016-11" db="EMBL/GenBank/DDBJ databases">
        <authorList>
            <person name="Jaros S."/>
            <person name="Januszkiewicz K."/>
            <person name="Wedrychowicz H."/>
        </authorList>
    </citation>
    <scope>NUCLEOTIDE SEQUENCE [LARGE SCALE GENOMIC DNA]</scope>
    <source>
        <strain evidence="7 8">DSM 14214</strain>
    </source>
</reference>
<keyword evidence="3 4" id="KW-0326">Glycosidase</keyword>
<dbReference type="Gene3D" id="2.60.40.10">
    <property type="entry name" value="Immunoglobulins"/>
    <property type="match status" value="1"/>
</dbReference>
<evidence type="ECO:0000256" key="1">
    <source>
        <dbReference type="ARBA" id="ARBA00007754"/>
    </source>
</evidence>
<accession>A0A1M6L1D1</accession>
<evidence type="ECO:0000256" key="4">
    <source>
        <dbReference type="PROSITE-ProRule" id="PRU01100"/>
    </source>
</evidence>
<dbReference type="EMBL" id="FRAH01000004">
    <property type="protein sequence ID" value="SHJ64934.1"/>
    <property type="molecule type" value="Genomic_DNA"/>
</dbReference>
<dbReference type="AlphaFoldDB" id="A0A1M6L1D1"/>
<proteinExistence type="inferred from homology"/>
<feature type="active site" description="Nucleophile" evidence="4">
    <location>
        <position position="373"/>
    </location>
</feature>
<evidence type="ECO:0000259" key="6">
    <source>
        <dbReference type="PROSITE" id="PS51764"/>
    </source>
</evidence>
<name>A0A1M6L1D1_9FIRM</name>
<dbReference type="InterPro" id="IPR022790">
    <property type="entry name" value="GH26_dom"/>
</dbReference>
<organism evidence="7 8">
    <name type="scientific">Anaerotignum lactatifermentans DSM 14214</name>
    <dbReference type="NCBI Taxonomy" id="1121323"/>
    <lineage>
        <taxon>Bacteria</taxon>
        <taxon>Bacillati</taxon>
        <taxon>Bacillota</taxon>
        <taxon>Clostridia</taxon>
        <taxon>Lachnospirales</taxon>
        <taxon>Anaerotignaceae</taxon>
        <taxon>Anaerotignum</taxon>
    </lineage>
</organism>
<evidence type="ECO:0000313" key="7">
    <source>
        <dbReference type="EMBL" id="SHJ64934.1"/>
    </source>
</evidence>
<dbReference type="PROSITE" id="PS51764">
    <property type="entry name" value="GH26"/>
    <property type="match status" value="1"/>
</dbReference>
<keyword evidence="2 4" id="KW-0378">Hydrolase</keyword>
<evidence type="ECO:0000313" key="8">
    <source>
        <dbReference type="Proteomes" id="UP000183975"/>
    </source>
</evidence>
<evidence type="ECO:0000256" key="2">
    <source>
        <dbReference type="ARBA" id="ARBA00022801"/>
    </source>
</evidence>
<dbReference type="InterPro" id="IPR000805">
    <property type="entry name" value="Glyco_hydro_26"/>
</dbReference>
<dbReference type="GO" id="GO:0006080">
    <property type="term" value="P:substituted mannan metabolic process"/>
    <property type="evidence" value="ECO:0007669"/>
    <property type="project" value="InterPro"/>
</dbReference>
<sequence>MQTAWKYEKGVDTMKKQWKIIGALGLSLSLLMSSTALAAHPKGYWPYLSAFNNAKTANNQAQMITTGNKLLQYYQNLPLDSDVASIRYNVNYANYPIYEKQGNYTKAKEALQQVATNGAYLGFHDAVTMANERMRKISPNAQVYALTNTSAPYYGAKHEPKNGTLYGRVWTEQNDSAAQNEAIVSFYIEMGQNAADYERFIEPYEGGDHVIHIAWNFPGEGSTVSAINSGSYDSNIQQTLQYLATIDAPVLLRIGGEMNIWTTATTGDAFKAAYTRIAKQARTICPNVALVFSTNYTSPFGGSMEPYFPDASLVDWVGTSLYNNKYQFASSPTKGVDNNEMYFGIGDYADPVKNLSHTADLAKKYNKPIIITEGGSGYLSGYADTATFAADRIREAYTSLNMVYPQVKAIIHFDRSGSGYDYSLQNNATVQAAYNSALKSNPTLMSSPSQTVTQSFKPLSQVTGANGVVTLRAYCDVIGQTVTVTYSVDGKWVGTQKTVPYNCQLDTSTLTAGNHTLKVVCNAPNGYSQTLNYQLTKAANGSVSFKQA</sequence>
<dbReference type="PANTHER" id="PTHR40079">
    <property type="entry name" value="MANNAN ENDO-1,4-BETA-MANNOSIDASE E-RELATED"/>
    <property type="match status" value="1"/>
</dbReference>
<dbReference type="Gene3D" id="3.20.20.80">
    <property type="entry name" value="Glycosidases"/>
    <property type="match status" value="1"/>
</dbReference>
<dbReference type="SUPFAM" id="SSF51445">
    <property type="entry name" value="(Trans)glycosidases"/>
    <property type="match status" value="1"/>
</dbReference>
<dbReference type="InterPro" id="IPR017853">
    <property type="entry name" value="GH"/>
</dbReference>
<keyword evidence="8" id="KW-1185">Reference proteome</keyword>